<name>A0AAV2DGA6_9ROSI</name>
<organism evidence="1 2">
    <name type="scientific">Linum trigynum</name>
    <dbReference type="NCBI Taxonomy" id="586398"/>
    <lineage>
        <taxon>Eukaryota</taxon>
        <taxon>Viridiplantae</taxon>
        <taxon>Streptophyta</taxon>
        <taxon>Embryophyta</taxon>
        <taxon>Tracheophyta</taxon>
        <taxon>Spermatophyta</taxon>
        <taxon>Magnoliopsida</taxon>
        <taxon>eudicotyledons</taxon>
        <taxon>Gunneridae</taxon>
        <taxon>Pentapetalae</taxon>
        <taxon>rosids</taxon>
        <taxon>fabids</taxon>
        <taxon>Malpighiales</taxon>
        <taxon>Linaceae</taxon>
        <taxon>Linum</taxon>
    </lineage>
</organism>
<accession>A0AAV2DGA6</accession>
<reference evidence="1 2" key="1">
    <citation type="submission" date="2024-04" db="EMBL/GenBank/DDBJ databases">
        <authorList>
            <person name="Fracassetti M."/>
        </authorList>
    </citation>
    <scope>NUCLEOTIDE SEQUENCE [LARGE SCALE GENOMIC DNA]</scope>
</reference>
<dbReference type="AlphaFoldDB" id="A0AAV2DGA6"/>
<dbReference type="Proteomes" id="UP001497516">
    <property type="component" value="Chromosome 2"/>
</dbReference>
<dbReference type="EMBL" id="OZ034815">
    <property type="protein sequence ID" value="CAL1372184.1"/>
    <property type="molecule type" value="Genomic_DNA"/>
</dbReference>
<evidence type="ECO:0000313" key="1">
    <source>
        <dbReference type="EMBL" id="CAL1372184.1"/>
    </source>
</evidence>
<protein>
    <submittedName>
        <fullName evidence="1">Uncharacterized protein</fullName>
    </submittedName>
</protein>
<keyword evidence="2" id="KW-1185">Reference proteome</keyword>
<sequence>MHQRWLHQTDSQVSSLLGGEVVTVQVPAAHASAAFSVDFVIYPVLVGICSCDGRNWRPKHATVIRRQQRRCERLIVGCM</sequence>
<evidence type="ECO:0000313" key="2">
    <source>
        <dbReference type="Proteomes" id="UP001497516"/>
    </source>
</evidence>
<proteinExistence type="predicted"/>
<gene>
    <name evidence="1" type="ORF">LTRI10_LOCUS14207</name>
</gene>